<dbReference type="EMBL" id="CP142523">
    <property type="protein sequence ID" value="WWO44556.1"/>
    <property type="molecule type" value="Genomic_DNA"/>
</dbReference>
<feature type="domain" description="KTSC" evidence="1">
    <location>
        <begin position="16"/>
        <end position="75"/>
    </location>
</feature>
<protein>
    <submittedName>
        <fullName evidence="2">KTSC domain-containing protein</fullName>
    </submittedName>
</protein>
<dbReference type="RefSeq" id="WP_338678965.1">
    <property type="nucleotide sequence ID" value="NZ_CP142523.1"/>
</dbReference>
<proteinExistence type="predicted"/>
<evidence type="ECO:0000313" key="2">
    <source>
        <dbReference type="EMBL" id="WWO44556.1"/>
    </source>
</evidence>
<organism evidence="2 3">
    <name type="scientific">Janthinobacterium aestuarii</name>
    <dbReference type="NCBI Taxonomy" id="2985511"/>
    <lineage>
        <taxon>Bacteria</taxon>
        <taxon>Pseudomonadati</taxon>
        <taxon>Pseudomonadota</taxon>
        <taxon>Betaproteobacteria</taxon>
        <taxon>Burkholderiales</taxon>
        <taxon>Oxalobacteraceae</taxon>
        <taxon>Janthinobacterium</taxon>
    </lineage>
</organism>
<name>A0ABZ2GG09_9BURK</name>
<sequence length="237" mass="25680">MNTAVAAPQITLQAIQSSQIAAIGHCPATETLAVQFFRKGAPADVYHYANVSATEYAAFAGAESVGKHFYAHIKPHADKHPYTNMGTPAVEQAPVKLSKELLAGLLTGREYGKEMAKEEKLQAKAAGLIVIFGASDDLMEFRGFVDDERGAPTIALLDAKGLLPFREDIQHDDDALKDYFARAPQVRAVDALWGKEDGYSWTYRTDVPHATFEIVEGGEPYCRGIVIDVADLAAEPG</sequence>
<dbReference type="Pfam" id="PF13619">
    <property type="entry name" value="KTSC"/>
    <property type="match status" value="1"/>
</dbReference>
<evidence type="ECO:0000313" key="3">
    <source>
        <dbReference type="Proteomes" id="UP001373909"/>
    </source>
</evidence>
<keyword evidence="3" id="KW-1185">Reference proteome</keyword>
<dbReference type="InterPro" id="IPR025309">
    <property type="entry name" value="KTSC_dom"/>
</dbReference>
<evidence type="ECO:0000259" key="1">
    <source>
        <dbReference type="Pfam" id="PF13619"/>
    </source>
</evidence>
<gene>
    <name evidence="2" type="ORF">OPV09_17705</name>
</gene>
<reference evidence="2 3" key="1">
    <citation type="submission" date="2024-01" db="EMBL/GenBank/DDBJ databases">
        <title>Draft genome sequences of nine bacterial species from freshwater ponds near Washington, DC.</title>
        <authorList>
            <person name="Pavloudi C."/>
            <person name="Oliver L."/>
            <person name="Slattery K."/>
            <person name="Lissner G."/>
            <person name="Saw J.H."/>
        </authorList>
    </citation>
    <scope>NUCLEOTIDE SEQUENCE [LARGE SCALE GENOMIC DNA]</scope>
    <source>
        <strain evidence="3">TB1-E2</strain>
    </source>
</reference>
<dbReference type="Proteomes" id="UP001373909">
    <property type="component" value="Chromosome"/>
</dbReference>
<accession>A0ABZ2GG09</accession>